<evidence type="ECO:0000256" key="5">
    <source>
        <dbReference type="ARBA" id="ARBA00022692"/>
    </source>
</evidence>
<evidence type="ECO:0000256" key="6">
    <source>
        <dbReference type="ARBA" id="ARBA00022729"/>
    </source>
</evidence>
<keyword evidence="4" id="KW-1134">Transmembrane beta strand</keyword>
<dbReference type="GO" id="GO:0009279">
    <property type="term" value="C:cell outer membrane"/>
    <property type="evidence" value="ECO:0007669"/>
    <property type="project" value="UniProtKB-SubCell"/>
</dbReference>
<dbReference type="Gene3D" id="2.60.40.2610">
    <property type="entry name" value="Outer membrane usher protein FimD, plug domain"/>
    <property type="match status" value="1"/>
</dbReference>
<dbReference type="SUPFAM" id="SSF141729">
    <property type="entry name" value="FimD N-terminal domain-like"/>
    <property type="match status" value="1"/>
</dbReference>
<dbReference type="AlphaFoldDB" id="V5ZC86"/>
<accession>V5ZC86</accession>
<dbReference type="OrthoDB" id="6465993at2"/>
<evidence type="ECO:0000256" key="1">
    <source>
        <dbReference type="ARBA" id="ARBA00004571"/>
    </source>
</evidence>
<evidence type="ECO:0000256" key="2">
    <source>
        <dbReference type="ARBA" id="ARBA00008064"/>
    </source>
</evidence>
<dbReference type="Proteomes" id="UP000018217">
    <property type="component" value="Unassembled WGS sequence"/>
</dbReference>
<name>V5ZC86_9GAMM</name>
<feature type="signal peptide" evidence="9">
    <location>
        <begin position="1"/>
        <end position="31"/>
    </location>
</feature>
<keyword evidence="3" id="KW-0813">Transport</keyword>
<comment type="caution">
    <text evidence="11">The sequence shown here is derived from an EMBL/GenBank/DDBJ whole genome shotgun (WGS) entry which is preliminary data.</text>
</comment>
<keyword evidence="7" id="KW-0472">Membrane</keyword>
<comment type="subcellular location">
    <subcellularLocation>
        <location evidence="1">Cell outer membrane</location>
        <topology evidence="1">Multi-pass membrane protein</topology>
    </subcellularLocation>
</comment>
<dbReference type="PROSITE" id="PS51257">
    <property type="entry name" value="PROKAR_LIPOPROTEIN"/>
    <property type="match status" value="1"/>
</dbReference>
<dbReference type="Gene3D" id="2.60.40.2070">
    <property type="match status" value="1"/>
</dbReference>
<organism evidence="11 12">
    <name type="scientific">Erwinia piriflorinigrans CFBP 5888</name>
    <dbReference type="NCBI Taxonomy" id="1161919"/>
    <lineage>
        <taxon>Bacteria</taxon>
        <taxon>Pseudomonadati</taxon>
        <taxon>Pseudomonadota</taxon>
        <taxon>Gammaproteobacteria</taxon>
        <taxon>Enterobacterales</taxon>
        <taxon>Erwiniaceae</taxon>
        <taxon>Erwinia</taxon>
    </lineage>
</organism>
<evidence type="ECO:0000259" key="10">
    <source>
        <dbReference type="Pfam" id="PF13954"/>
    </source>
</evidence>
<dbReference type="Pfam" id="PF00577">
    <property type="entry name" value="Usher"/>
    <property type="match status" value="1"/>
</dbReference>
<reference evidence="11 12" key="1">
    <citation type="journal article" date="2013" name="Syst. Appl. Microbiol.">
        <title>Phylogenetic position and virulence apparatus of the pear flower necrosis pathogen Erwinia piriflorinigrans CFBP 5888T as assessed by comparative genomics.</title>
        <authorList>
            <person name="Smits T.H."/>
            <person name="Rezzonico F."/>
            <person name="Lopez M.M."/>
            <person name="Blom J."/>
            <person name="Goesmann A."/>
            <person name="Frey J.E."/>
            <person name="Duffy B."/>
        </authorList>
    </citation>
    <scope>NUCLEOTIDE SEQUENCE [LARGE SCALE GENOMIC DNA]</scope>
    <source>
        <strain evidence="12">CFBP5888</strain>
    </source>
</reference>
<evidence type="ECO:0000256" key="9">
    <source>
        <dbReference type="SAM" id="SignalP"/>
    </source>
</evidence>
<sequence>MSRLPHAKRRVPTCNISLLLSCILFALNASAQSDGGLVQFDLAMLQSRGVDEKVSSAFSETPRFIAGPTTVVLSVNGADRGRIRANFGEAGQLCVDDDFIRQAGLVRPEKSQNTGICTAPDALWPQAEVTADPGLNSLILVVPEQFLVASDDPANRNWSHGGQAALINYDTQYMTSSGRGMKTEYIQLNSEAGYNVADWIIRSRQQVSRLNGDDRIDRQGVWAQRTWAAARKVMQAGQINMSNAGQVLGVQFFPENALMQQDKGPALVEGIAETQSVVEVRQAQVLLYSTTVPAGPFSLRGFRLLNTRTDLQVKVTGSGEIVREFTVPASAFLRGNLSTPGLSFGVGRPDQSGIASKPLLATVSGGIALGKTTMLNTSLLASSPYMMASFDLDTQVFRPWMLTVQSTFSREDRHSKQGMQAGVELTWSPTERLSLGANARLQSTGYRELYDALQKEPREIRGMSHIQSGLSLGWDARSMGSLSFSVGRSSNYGGGSADYVRGAWSKSFGNVMVSASLARSTRQDGTGSDNVFYLTTSIPLDRGRLSSYINEGNGQTRSGLRWSERFGQDRGYSLAAEREMRSGQRRGTATADMVTPVSQLSGSLSGGDKSSTTLTARASGAIVAHANGVTTSPYQIGDTFGIVRVGDERSVKIDTPAGPTWTDGRGYAVIPGLNGFRKSVVQVDTRSLKKNVDIANAWQQTEAARGAVTEVEFAVVRTRRILATIRNATGDTIPHGASVFNASGTFITMSGENGTVFVPDAAVHDKYDVQVSGKTLCSFSLKLPEKAVQDVLYETADSVCS</sequence>
<gene>
    <name evidence="11" type="primary">yhcD</name>
    <name evidence="11" type="ORF">EPIR_3168</name>
</gene>
<comment type="similarity">
    <text evidence="2">Belongs to the fimbrial export usher family.</text>
</comment>
<dbReference type="PANTHER" id="PTHR30451:SF8">
    <property type="entry name" value="FIMBRIAL USHER PROTEIN"/>
    <property type="match status" value="1"/>
</dbReference>
<evidence type="ECO:0000256" key="7">
    <source>
        <dbReference type="ARBA" id="ARBA00023136"/>
    </source>
</evidence>
<evidence type="ECO:0000256" key="4">
    <source>
        <dbReference type="ARBA" id="ARBA00022452"/>
    </source>
</evidence>
<dbReference type="Gene3D" id="2.60.40.3110">
    <property type="match status" value="1"/>
</dbReference>
<evidence type="ECO:0000313" key="11">
    <source>
        <dbReference type="EMBL" id="CCG88531.1"/>
    </source>
</evidence>
<evidence type="ECO:0000256" key="8">
    <source>
        <dbReference type="ARBA" id="ARBA00023237"/>
    </source>
</evidence>
<dbReference type="RefSeq" id="WP_023656293.1">
    <property type="nucleotide sequence ID" value="NZ_CAHS01000021.1"/>
</dbReference>
<dbReference type="InterPro" id="IPR000015">
    <property type="entry name" value="Fimb_usher"/>
</dbReference>
<keyword evidence="12" id="KW-1185">Reference proteome</keyword>
<protein>
    <submittedName>
        <fullName evidence="11">Outer membrane usher protein fimD</fullName>
    </submittedName>
</protein>
<keyword evidence="6 9" id="KW-0732">Signal</keyword>
<keyword evidence="8" id="KW-0998">Cell outer membrane</keyword>
<proteinExistence type="inferred from homology"/>
<evidence type="ECO:0000313" key="12">
    <source>
        <dbReference type="Proteomes" id="UP000018217"/>
    </source>
</evidence>
<evidence type="ECO:0000256" key="3">
    <source>
        <dbReference type="ARBA" id="ARBA00022448"/>
    </source>
</evidence>
<dbReference type="Pfam" id="PF13954">
    <property type="entry name" value="PapC_N"/>
    <property type="match status" value="1"/>
</dbReference>
<dbReference type="EMBL" id="CAHS01000021">
    <property type="protein sequence ID" value="CCG88531.1"/>
    <property type="molecule type" value="Genomic_DNA"/>
</dbReference>
<feature type="chain" id="PRO_5004744841" evidence="9">
    <location>
        <begin position="32"/>
        <end position="801"/>
    </location>
</feature>
<dbReference type="InterPro" id="IPR042186">
    <property type="entry name" value="FimD_plug_dom"/>
</dbReference>
<keyword evidence="5" id="KW-0812">Transmembrane</keyword>
<dbReference type="InterPro" id="IPR025885">
    <property type="entry name" value="PapC_N"/>
</dbReference>
<dbReference type="InterPro" id="IPR043142">
    <property type="entry name" value="PapC-like_C_sf"/>
</dbReference>
<dbReference type="PANTHER" id="PTHR30451">
    <property type="entry name" value="OUTER MEMBRANE USHER PROTEIN"/>
    <property type="match status" value="1"/>
</dbReference>
<dbReference type="GO" id="GO:0015473">
    <property type="term" value="F:fimbrial usher porin activity"/>
    <property type="evidence" value="ECO:0007669"/>
    <property type="project" value="InterPro"/>
</dbReference>
<dbReference type="Gene3D" id="3.10.20.410">
    <property type="match status" value="1"/>
</dbReference>
<dbReference type="InterPro" id="IPR037224">
    <property type="entry name" value="PapC_N_sf"/>
</dbReference>
<dbReference type="GO" id="GO:0009297">
    <property type="term" value="P:pilus assembly"/>
    <property type="evidence" value="ECO:0007669"/>
    <property type="project" value="InterPro"/>
</dbReference>
<feature type="domain" description="PapC N-terminal" evidence="10">
    <location>
        <begin position="39"/>
        <end position="172"/>
    </location>
</feature>
<dbReference type="STRING" id="1161919.EPIR_3168"/>